<proteinExistence type="predicted"/>
<name>A0A9W6Y606_9STRA</name>
<feature type="region of interest" description="Disordered" evidence="1">
    <location>
        <begin position="345"/>
        <end position="382"/>
    </location>
</feature>
<reference evidence="3" key="1">
    <citation type="submission" date="2023-04" db="EMBL/GenBank/DDBJ databases">
        <title>Phytophthora fragariaefolia NBRC 109709.</title>
        <authorList>
            <person name="Ichikawa N."/>
            <person name="Sato H."/>
            <person name="Tonouchi N."/>
        </authorList>
    </citation>
    <scope>NUCLEOTIDE SEQUENCE</scope>
    <source>
        <strain evidence="3">NBRC 109709</strain>
    </source>
</reference>
<organism evidence="3 4">
    <name type="scientific">Phytophthora fragariaefolia</name>
    <dbReference type="NCBI Taxonomy" id="1490495"/>
    <lineage>
        <taxon>Eukaryota</taxon>
        <taxon>Sar</taxon>
        <taxon>Stramenopiles</taxon>
        <taxon>Oomycota</taxon>
        <taxon>Peronosporomycetes</taxon>
        <taxon>Peronosporales</taxon>
        <taxon>Peronosporaceae</taxon>
        <taxon>Phytophthora</taxon>
    </lineage>
</organism>
<protein>
    <submittedName>
        <fullName evidence="3">Unnamed protein product</fullName>
    </submittedName>
</protein>
<keyword evidence="4" id="KW-1185">Reference proteome</keyword>
<evidence type="ECO:0000313" key="3">
    <source>
        <dbReference type="EMBL" id="GMF53295.1"/>
    </source>
</evidence>
<sequence>MIQVGPPPSKACSSQAGAFVDARRTTAAQSALVSLSASSSTRAAVPCSAPQRLQTTSRSYCCWCARRVQPSLHLDDVTTCLRLRSIQAPDITDGWSNTNGDSIINFVFVNPRIPPLFWKLINSKAEAHTAEYIAGTIWSTILEFESVIGSGKVTSVVTDNAANMKKAWRLVRKQRVELREDCSLSLVYHQFSWLCKHPVYTESLDGCSVLLQAEVLGLINARRDKICTPKVKIAYLLDQTKTMYVPNAQLAQDLQLIPAELAEKFHKQLQDFVLVKSAWKGKLREDNIAYSPIAWCIHGFIHTKLRNRLTPERVNKLVFVYTNIALKSEVNHILYQLYPDAYDDSDISDESDDEEDENVASNYQRATTTAMTTESEEKEDGETIQEAAVQVQNMFQTPPLPQSGTGQIISSRKRSQVSHALSSLTTVTNASMSDLVGPTLSMEVVLPTYSVQEAVEAEDKDSMLDTFTSTVTLVKTILPGLILLIIVACSKWAAVSSSGAAHKRKLEAQRYGSVI</sequence>
<dbReference type="AlphaFoldDB" id="A0A9W6Y606"/>
<feature type="compositionally biased region" description="Acidic residues" evidence="1">
    <location>
        <begin position="345"/>
        <end position="358"/>
    </location>
</feature>
<dbReference type="Pfam" id="PF04937">
    <property type="entry name" value="DUF659"/>
    <property type="match status" value="1"/>
</dbReference>
<dbReference type="InterPro" id="IPR007021">
    <property type="entry name" value="DUF659"/>
</dbReference>
<dbReference type="OrthoDB" id="125165at2759"/>
<dbReference type="Proteomes" id="UP001165121">
    <property type="component" value="Unassembled WGS sequence"/>
</dbReference>
<feature type="domain" description="DUF659" evidence="2">
    <location>
        <begin position="91"/>
        <end position="176"/>
    </location>
</feature>
<evidence type="ECO:0000313" key="4">
    <source>
        <dbReference type="Proteomes" id="UP001165121"/>
    </source>
</evidence>
<gene>
    <name evidence="3" type="ORF">Pfra01_002200200</name>
</gene>
<dbReference type="EMBL" id="BSXT01003258">
    <property type="protein sequence ID" value="GMF53295.1"/>
    <property type="molecule type" value="Genomic_DNA"/>
</dbReference>
<evidence type="ECO:0000256" key="1">
    <source>
        <dbReference type="SAM" id="MobiDB-lite"/>
    </source>
</evidence>
<comment type="caution">
    <text evidence="3">The sequence shown here is derived from an EMBL/GenBank/DDBJ whole genome shotgun (WGS) entry which is preliminary data.</text>
</comment>
<evidence type="ECO:0000259" key="2">
    <source>
        <dbReference type="Pfam" id="PF04937"/>
    </source>
</evidence>
<accession>A0A9W6Y606</accession>